<dbReference type="GO" id="GO:0003677">
    <property type="term" value="F:DNA binding"/>
    <property type="evidence" value="ECO:0007669"/>
    <property type="project" value="TreeGrafter"/>
</dbReference>
<evidence type="ECO:0000256" key="3">
    <source>
        <dbReference type="ARBA" id="ARBA00014046"/>
    </source>
</evidence>
<reference evidence="12 13" key="1">
    <citation type="submission" date="2019-02" db="EMBL/GenBank/DDBJ databases">
        <title>Genomic Encyclopedia of Type Strains, Phase IV (KMG-IV): sequencing the most valuable type-strain genomes for metagenomic binning, comparative biology and taxonomic classification.</title>
        <authorList>
            <person name="Goeker M."/>
        </authorList>
    </citation>
    <scope>NUCLEOTIDE SEQUENCE [LARGE SCALE GENOMIC DNA]</scope>
    <source>
        <strain evidence="12 13">DSM 23814</strain>
    </source>
</reference>
<evidence type="ECO:0000259" key="11">
    <source>
        <dbReference type="PROSITE" id="PS51645"/>
    </source>
</evidence>
<dbReference type="InterPro" id="IPR018394">
    <property type="entry name" value="DNA_photolyase_1_CS_C"/>
</dbReference>
<keyword evidence="12" id="KW-0456">Lyase</keyword>
<dbReference type="FunFam" id="1.10.579.10:FF:000003">
    <property type="entry name" value="Deoxyribodipyrimidine photo-lyase"/>
    <property type="match status" value="1"/>
</dbReference>
<evidence type="ECO:0000256" key="8">
    <source>
        <dbReference type="PIRSR" id="PIRSR602081-1"/>
    </source>
</evidence>
<dbReference type="RefSeq" id="WP_165392965.1">
    <property type="nucleotide sequence ID" value="NZ_SHKO01000001.1"/>
</dbReference>
<feature type="binding site" evidence="8">
    <location>
        <position position="227"/>
    </location>
    <ligand>
        <name>FAD</name>
        <dbReference type="ChEBI" id="CHEBI:57692"/>
    </ligand>
</feature>
<accession>A0A4V2FTV8</accession>
<dbReference type="AlphaFoldDB" id="A0A4V2FTV8"/>
<feature type="binding site" evidence="8">
    <location>
        <begin position="377"/>
        <end position="379"/>
    </location>
    <ligand>
        <name>FAD</name>
        <dbReference type="ChEBI" id="CHEBI:57692"/>
    </ligand>
</feature>
<keyword evidence="13" id="KW-1185">Reference proteome</keyword>
<dbReference type="Gene3D" id="1.25.40.80">
    <property type="match status" value="1"/>
</dbReference>
<dbReference type="PRINTS" id="PR00147">
    <property type="entry name" value="DNAPHOTLYASE"/>
</dbReference>
<dbReference type="PROSITE" id="PS00394">
    <property type="entry name" value="DNA_PHOTOLYASES_1_1"/>
    <property type="match status" value="1"/>
</dbReference>
<evidence type="ECO:0000256" key="5">
    <source>
        <dbReference type="ARBA" id="ARBA00022827"/>
    </source>
</evidence>
<dbReference type="Pfam" id="PF03441">
    <property type="entry name" value="FAD_binding_7"/>
    <property type="match status" value="1"/>
</dbReference>
<comment type="caution">
    <text evidence="12">The sequence shown here is derived from an EMBL/GenBank/DDBJ whole genome shotgun (WGS) entry which is preliminary data.</text>
</comment>
<comment type="similarity">
    <text evidence="10">Belongs to the DNA photolyase family.</text>
</comment>
<evidence type="ECO:0000256" key="10">
    <source>
        <dbReference type="RuleBase" id="RU004182"/>
    </source>
</evidence>
<dbReference type="InterPro" id="IPR036155">
    <property type="entry name" value="Crypto/Photolyase_N_sf"/>
</dbReference>
<dbReference type="GO" id="GO:0071949">
    <property type="term" value="F:FAD binding"/>
    <property type="evidence" value="ECO:0007669"/>
    <property type="project" value="TreeGrafter"/>
</dbReference>
<evidence type="ECO:0000313" key="12">
    <source>
        <dbReference type="EMBL" id="RZT99615.1"/>
    </source>
</evidence>
<dbReference type="PROSITE" id="PS00691">
    <property type="entry name" value="DNA_PHOTOLYASES_1_2"/>
    <property type="match status" value="1"/>
</dbReference>
<dbReference type="InterPro" id="IPR036134">
    <property type="entry name" value="Crypto/Photolyase_FAD-like_sf"/>
</dbReference>
<dbReference type="GO" id="GO:0003904">
    <property type="term" value="F:deoxyribodipyrimidine photo-lyase activity"/>
    <property type="evidence" value="ECO:0007669"/>
    <property type="project" value="UniProtKB-EC"/>
</dbReference>
<gene>
    <name evidence="12" type="ORF">EV681_1406</name>
</gene>
<feature type="binding site" evidence="8">
    <location>
        <begin position="277"/>
        <end position="284"/>
    </location>
    <ligand>
        <name>FAD</name>
        <dbReference type="ChEBI" id="CHEBI:57692"/>
    </ligand>
</feature>
<feature type="binding site" evidence="8">
    <location>
        <position position="274"/>
    </location>
    <ligand>
        <name>FAD</name>
        <dbReference type="ChEBI" id="CHEBI:57692"/>
    </ligand>
</feature>
<comment type="catalytic activity">
    <reaction evidence="7">
        <text>cyclobutadipyrimidine (in DNA) = 2 pyrimidine residues (in DNA).</text>
        <dbReference type="EC" id="4.1.99.3"/>
    </reaction>
</comment>
<evidence type="ECO:0000256" key="7">
    <source>
        <dbReference type="ARBA" id="ARBA00033999"/>
    </source>
</evidence>
<proteinExistence type="inferred from homology"/>
<dbReference type="SUPFAM" id="SSF52425">
    <property type="entry name" value="Cryptochrome/photolyase, N-terminal domain"/>
    <property type="match status" value="1"/>
</dbReference>
<dbReference type="PROSITE" id="PS51645">
    <property type="entry name" value="PHR_CRY_ALPHA_BETA"/>
    <property type="match status" value="1"/>
</dbReference>
<dbReference type="SUPFAM" id="SSF48173">
    <property type="entry name" value="Cryptochrome/photolyase FAD-binding domain"/>
    <property type="match status" value="1"/>
</dbReference>
<dbReference type="GO" id="GO:0000719">
    <property type="term" value="P:photoreactive repair"/>
    <property type="evidence" value="ECO:0007669"/>
    <property type="project" value="UniProtKB-ARBA"/>
</dbReference>
<dbReference type="Gene3D" id="1.10.579.10">
    <property type="entry name" value="DNA Cyclobutane Dipyrimidine Photolyase, subunit A, domain 3"/>
    <property type="match status" value="1"/>
</dbReference>
<keyword evidence="5 8" id="KW-0274">FAD</keyword>
<evidence type="ECO:0000313" key="13">
    <source>
        <dbReference type="Proteomes" id="UP000293398"/>
    </source>
</evidence>
<protein>
    <recommendedName>
        <fullName evidence="3">Deoxyribodipyrimidine photo-lyase</fullName>
        <ecNumber evidence="2">4.1.99.3</ecNumber>
    </recommendedName>
</protein>
<dbReference type="InterPro" id="IPR002081">
    <property type="entry name" value="Cryptochrome/DNA_photolyase_1"/>
</dbReference>
<dbReference type="InterPro" id="IPR006050">
    <property type="entry name" value="DNA_photolyase_N"/>
</dbReference>
<dbReference type="GO" id="GO:0009416">
    <property type="term" value="P:response to light stimulus"/>
    <property type="evidence" value="ECO:0007669"/>
    <property type="project" value="TreeGrafter"/>
</dbReference>
<evidence type="ECO:0000256" key="4">
    <source>
        <dbReference type="ARBA" id="ARBA00022630"/>
    </source>
</evidence>
<dbReference type="EC" id="4.1.99.3" evidence="2"/>
<name>A0A4V2FTV8_9BURK</name>
<organism evidence="12 13">
    <name type="scientific">Advenella incenata</name>
    <dbReference type="NCBI Taxonomy" id="267800"/>
    <lineage>
        <taxon>Bacteria</taxon>
        <taxon>Pseudomonadati</taxon>
        <taxon>Pseudomonadota</taxon>
        <taxon>Betaproteobacteria</taxon>
        <taxon>Burkholderiales</taxon>
        <taxon>Alcaligenaceae</taxon>
    </lineage>
</organism>
<keyword evidence="4 8" id="KW-0285">Flavoprotein</keyword>
<dbReference type="Gene3D" id="3.40.50.620">
    <property type="entry name" value="HUPs"/>
    <property type="match status" value="1"/>
</dbReference>
<dbReference type="Proteomes" id="UP000293398">
    <property type="component" value="Unassembled WGS sequence"/>
</dbReference>
<evidence type="ECO:0000256" key="2">
    <source>
        <dbReference type="ARBA" id="ARBA00013149"/>
    </source>
</evidence>
<evidence type="ECO:0000256" key="6">
    <source>
        <dbReference type="ARBA" id="ARBA00022991"/>
    </source>
</evidence>
<dbReference type="PANTHER" id="PTHR11455:SF9">
    <property type="entry name" value="CRYPTOCHROME CIRCADIAN CLOCK 5 ISOFORM X1"/>
    <property type="match status" value="1"/>
</dbReference>
<evidence type="ECO:0000256" key="9">
    <source>
        <dbReference type="PIRSR" id="PIRSR602081-2"/>
    </source>
</evidence>
<comment type="cofactor">
    <cofactor evidence="8">
        <name>FAD</name>
        <dbReference type="ChEBI" id="CHEBI:57692"/>
    </cofactor>
    <text evidence="8">Binds 1 FAD per subunit.</text>
</comment>
<dbReference type="InterPro" id="IPR014729">
    <property type="entry name" value="Rossmann-like_a/b/a_fold"/>
</dbReference>
<comment type="cofactor">
    <cofactor evidence="1">
        <name>(6R)-5,10-methylene-5,6,7,8-tetrahydrofolate</name>
        <dbReference type="ChEBI" id="CHEBI:15636"/>
    </cofactor>
</comment>
<dbReference type="EMBL" id="SHKO01000001">
    <property type="protein sequence ID" value="RZT99615.1"/>
    <property type="molecule type" value="Genomic_DNA"/>
</dbReference>
<feature type="site" description="Electron transfer via tryptophanyl radical" evidence="9">
    <location>
        <position position="308"/>
    </location>
</feature>
<keyword evidence="6 10" id="KW-0157">Chromophore</keyword>
<dbReference type="InterPro" id="IPR005101">
    <property type="entry name" value="Cryptochr/Photolyase_FAD-bd"/>
</dbReference>
<evidence type="ECO:0000256" key="1">
    <source>
        <dbReference type="ARBA" id="ARBA00001932"/>
    </source>
</evidence>
<sequence length="484" mass="54854">MKQYSHGLMWFRRDLRMTDNRPLFQALRQCDTVFCLFIFDTHILSTLPPDDRRVAFIDACLDDLQRQLQQAGSGLIVCHGTPQQIIPAIARQLNVEAVFVGSDYEPQAKERDQQVGTMLQSENRALLLFKDQVIFETDEILNGQGRPYKVFTAYKNAWLKTLHSEHYAAVPVESLVGALAPAPQALAQRPCLEEIGFKPPAQPVPMPAGSSGAQDALQDFLPRMKAYDAKRDYPALRGPSYLSVHLRFGTVSIRTLVKAAFSAMSAGDQGAETWLSELIWRDFYFMILHHYPQVVEHAFNAKYEAIEWESGPQAERHFLAWCLGETGYPIVDAGMRQLNQTGYMHNRLRMIVASFLTKDLGIDWKRGEQYFALKLNDFDLAANNGGWQWAASTGCDAQPYFRIFNPITQSQKFDPDGKFIRRYVPELMALSGKHIHAPWTAGDQILASAQIELDRTYPRPIVDHNAARRIALARYGELTEKNAI</sequence>
<feature type="domain" description="Photolyase/cryptochrome alpha/beta" evidence="11">
    <location>
        <begin position="5"/>
        <end position="134"/>
    </location>
</feature>
<feature type="site" description="Electron transfer via tryptophanyl radical" evidence="9">
    <location>
        <position position="387"/>
    </location>
</feature>
<feature type="site" description="Electron transfer via tryptophanyl radical" evidence="9">
    <location>
        <position position="364"/>
    </location>
</feature>
<dbReference type="PANTHER" id="PTHR11455">
    <property type="entry name" value="CRYPTOCHROME"/>
    <property type="match status" value="1"/>
</dbReference>
<dbReference type="Pfam" id="PF00875">
    <property type="entry name" value="DNA_photolyase"/>
    <property type="match status" value="1"/>
</dbReference>